<dbReference type="Proteomes" id="UP000823674">
    <property type="component" value="Chromosome A06"/>
</dbReference>
<feature type="domain" description="Wall-associated receptor kinase" evidence="12">
    <location>
        <begin position="201"/>
        <end position="280"/>
    </location>
</feature>
<dbReference type="InterPro" id="IPR025287">
    <property type="entry name" value="WAK_GUB"/>
</dbReference>
<feature type="non-terminal residue" evidence="14">
    <location>
        <position position="381"/>
    </location>
</feature>
<evidence type="ECO:0000256" key="6">
    <source>
        <dbReference type="ARBA" id="ARBA00022777"/>
    </source>
</evidence>
<comment type="caution">
    <text evidence="14">The sequence shown here is derived from an EMBL/GenBank/DDBJ whole genome shotgun (WGS) entry which is preliminary data.</text>
</comment>
<comment type="subcellular location">
    <subcellularLocation>
        <location evidence="1">Membrane</location>
        <topology evidence="1">Single-pass type I membrane protein</topology>
    </subcellularLocation>
</comment>
<name>A0ABQ7M2F6_BRACM</name>
<keyword evidence="15" id="KW-1185">Reference proteome</keyword>
<keyword evidence="6" id="KW-0418">Kinase</keyword>
<organism evidence="14 15">
    <name type="scientific">Brassica rapa subsp. trilocularis</name>
    <dbReference type="NCBI Taxonomy" id="1813537"/>
    <lineage>
        <taxon>Eukaryota</taxon>
        <taxon>Viridiplantae</taxon>
        <taxon>Streptophyta</taxon>
        <taxon>Embryophyta</taxon>
        <taxon>Tracheophyta</taxon>
        <taxon>Spermatophyta</taxon>
        <taxon>Magnoliopsida</taxon>
        <taxon>eudicotyledons</taxon>
        <taxon>Gunneridae</taxon>
        <taxon>Pentapetalae</taxon>
        <taxon>rosids</taxon>
        <taxon>malvids</taxon>
        <taxon>Brassicales</taxon>
        <taxon>Brassicaceae</taxon>
        <taxon>Brassiceae</taxon>
        <taxon>Brassica</taxon>
    </lineage>
</organism>
<dbReference type="Pfam" id="PF13947">
    <property type="entry name" value="GUB_WAK_bind"/>
    <property type="match status" value="1"/>
</dbReference>
<evidence type="ECO:0000313" key="14">
    <source>
        <dbReference type="EMBL" id="KAG5392978.1"/>
    </source>
</evidence>
<dbReference type="PROSITE" id="PS01187">
    <property type="entry name" value="EGF_CA"/>
    <property type="match status" value="1"/>
</dbReference>
<evidence type="ECO:0000256" key="11">
    <source>
        <dbReference type="SAM" id="SignalP"/>
    </source>
</evidence>
<dbReference type="EMBL" id="JADBGQ010000006">
    <property type="protein sequence ID" value="KAG5392978.1"/>
    <property type="molecule type" value="Genomic_DNA"/>
</dbReference>
<keyword evidence="9" id="KW-1015">Disulfide bond</keyword>
<dbReference type="Pfam" id="PF08488">
    <property type="entry name" value="WAK"/>
    <property type="match status" value="1"/>
</dbReference>
<reference evidence="14 15" key="1">
    <citation type="submission" date="2021-03" db="EMBL/GenBank/DDBJ databases">
        <authorList>
            <person name="King G.J."/>
            <person name="Bancroft I."/>
            <person name="Baten A."/>
            <person name="Bloomfield J."/>
            <person name="Borpatragohain P."/>
            <person name="He Z."/>
            <person name="Irish N."/>
            <person name="Irwin J."/>
            <person name="Liu K."/>
            <person name="Mauleon R.P."/>
            <person name="Moore J."/>
            <person name="Morris R."/>
            <person name="Ostergaard L."/>
            <person name="Wang B."/>
            <person name="Wells R."/>
        </authorList>
    </citation>
    <scope>NUCLEOTIDE SEQUENCE [LARGE SCALE GENOMIC DNA]</scope>
    <source>
        <strain evidence="14">R-o-18</strain>
        <tissue evidence="14">Leaf</tissue>
    </source>
</reference>
<evidence type="ECO:0000256" key="4">
    <source>
        <dbReference type="ARBA" id="ARBA00022692"/>
    </source>
</evidence>
<keyword evidence="2" id="KW-0723">Serine/threonine-protein kinase</keyword>
<feature type="chain" id="PRO_5045788559" description="Wall-associated receptor kinase galacturonan-binding domain-containing protein" evidence="11">
    <location>
        <begin position="23"/>
        <end position="381"/>
    </location>
</feature>
<gene>
    <name evidence="14" type="primary">A06g503330.1_BraROA</name>
    <name evidence="14" type="ORF">IGI04_022941</name>
</gene>
<feature type="signal peptide" evidence="11">
    <location>
        <begin position="1"/>
        <end position="22"/>
    </location>
</feature>
<evidence type="ECO:0000256" key="10">
    <source>
        <dbReference type="ARBA" id="ARBA00023180"/>
    </source>
</evidence>
<keyword evidence="3" id="KW-0808">Transferase</keyword>
<keyword evidence="4" id="KW-0812">Transmembrane</keyword>
<dbReference type="Gene3D" id="2.10.25.10">
    <property type="entry name" value="Laminin"/>
    <property type="match status" value="1"/>
</dbReference>
<accession>A0ABQ7M2F6</accession>
<proteinExistence type="predicted"/>
<evidence type="ECO:0000256" key="1">
    <source>
        <dbReference type="ARBA" id="ARBA00004479"/>
    </source>
</evidence>
<keyword evidence="8" id="KW-0472">Membrane</keyword>
<dbReference type="InterPro" id="IPR013695">
    <property type="entry name" value="WAK"/>
</dbReference>
<evidence type="ECO:0000256" key="9">
    <source>
        <dbReference type="ARBA" id="ARBA00023157"/>
    </source>
</evidence>
<keyword evidence="7" id="KW-1133">Transmembrane helix</keyword>
<dbReference type="InterPro" id="IPR018097">
    <property type="entry name" value="EGF_Ca-bd_CS"/>
</dbReference>
<evidence type="ECO:0008006" key="16">
    <source>
        <dbReference type="Google" id="ProtNLM"/>
    </source>
</evidence>
<keyword evidence="10" id="KW-0325">Glycoprotein</keyword>
<evidence type="ECO:0000259" key="13">
    <source>
        <dbReference type="Pfam" id="PF13947"/>
    </source>
</evidence>
<evidence type="ECO:0000313" key="15">
    <source>
        <dbReference type="Proteomes" id="UP000823674"/>
    </source>
</evidence>
<evidence type="ECO:0000256" key="3">
    <source>
        <dbReference type="ARBA" id="ARBA00022679"/>
    </source>
</evidence>
<keyword evidence="5 11" id="KW-0732">Signal</keyword>
<dbReference type="PANTHER" id="PTHR33491">
    <property type="entry name" value="OSJNBA0016N04.9 PROTEIN"/>
    <property type="match status" value="1"/>
</dbReference>
<feature type="domain" description="Wall-associated receptor kinase galacturonan-binding" evidence="13">
    <location>
        <begin position="30"/>
        <end position="85"/>
    </location>
</feature>
<sequence length="381" mass="41713">MMRLDAFLILISILRVVTLVDSSLVISSDCQPKCGNISIPYPFGINNEGCYLNEYYKIECLENSTGGGEYPVLSKFNMTIVNISLPEDYYGSQTSALFGSVRVRIPVTSMGCSINGKETESPLNLTGSPYFVEYDNYLVALGCKGKASLTNIEPNKVVCDLDCTSKTEVHSNNNIPFLDNTGCSNNTLPLSGNQICTEKQTGCDGNGCCLKNMLSGRQQVIGVKIEKSEENSTAKEECIVAFLSDESYTKSNGTNPMPLFVMGYSTVKLGWVIQTNNLSFLNSLSCKQRNKYTNTFDIARKISCVCDNSTIFENSYASCGCSRGYTGNAYVFNGCEDIDECSHKSKNYCRVSDTCVNLPGTYDCVGDKTKAIMAGNHRVFS</sequence>
<evidence type="ECO:0000256" key="8">
    <source>
        <dbReference type="ARBA" id="ARBA00023136"/>
    </source>
</evidence>
<evidence type="ECO:0000259" key="12">
    <source>
        <dbReference type="Pfam" id="PF08488"/>
    </source>
</evidence>
<evidence type="ECO:0000256" key="7">
    <source>
        <dbReference type="ARBA" id="ARBA00022989"/>
    </source>
</evidence>
<evidence type="ECO:0000256" key="5">
    <source>
        <dbReference type="ARBA" id="ARBA00022729"/>
    </source>
</evidence>
<dbReference type="CDD" id="cd00054">
    <property type="entry name" value="EGF_CA"/>
    <property type="match status" value="1"/>
</dbReference>
<protein>
    <recommendedName>
        <fullName evidence="16">Wall-associated receptor kinase galacturonan-binding domain-containing protein</fullName>
    </recommendedName>
</protein>
<evidence type="ECO:0000256" key="2">
    <source>
        <dbReference type="ARBA" id="ARBA00022527"/>
    </source>
</evidence>